<reference evidence="1 2" key="1">
    <citation type="submission" date="2024-01" db="EMBL/GenBank/DDBJ databases">
        <title>The genomes of 5 underutilized Papilionoideae crops provide insights into root nodulation and disease resistanc.</title>
        <authorList>
            <person name="Jiang F."/>
        </authorList>
    </citation>
    <scope>NUCLEOTIDE SEQUENCE [LARGE SCALE GENOMIC DNA]</scope>
    <source>
        <strain evidence="1">LVBAO_FW01</strain>
        <tissue evidence="1">Leaves</tissue>
    </source>
</reference>
<protein>
    <submittedName>
        <fullName evidence="1">Uncharacterized protein</fullName>
    </submittedName>
</protein>
<accession>A0AAN9LMI3</accession>
<evidence type="ECO:0000313" key="1">
    <source>
        <dbReference type="EMBL" id="KAK7338699.1"/>
    </source>
</evidence>
<dbReference type="AlphaFoldDB" id="A0AAN9LMI3"/>
<gene>
    <name evidence="1" type="ORF">VNO77_19326</name>
</gene>
<evidence type="ECO:0000313" key="2">
    <source>
        <dbReference type="Proteomes" id="UP001367508"/>
    </source>
</evidence>
<keyword evidence="2" id="KW-1185">Reference proteome</keyword>
<comment type="caution">
    <text evidence="1">The sequence shown here is derived from an EMBL/GenBank/DDBJ whole genome shotgun (WGS) entry which is preliminary data.</text>
</comment>
<dbReference type="Proteomes" id="UP001367508">
    <property type="component" value="Unassembled WGS sequence"/>
</dbReference>
<sequence>MSVLASPFHRGEIKETFTPKSPHHLCHVHSKFGSPSEVFDKLISNHLKLKETFAHLVNDRNRPDPSFESLLSFSSMSMDLSLLCIAWLGSYEVFSVGTGFLKELETLKVSVVGGEREGYS</sequence>
<organism evidence="1 2">
    <name type="scientific">Canavalia gladiata</name>
    <name type="common">Sword bean</name>
    <name type="synonym">Dolichos gladiatus</name>
    <dbReference type="NCBI Taxonomy" id="3824"/>
    <lineage>
        <taxon>Eukaryota</taxon>
        <taxon>Viridiplantae</taxon>
        <taxon>Streptophyta</taxon>
        <taxon>Embryophyta</taxon>
        <taxon>Tracheophyta</taxon>
        <taxon>Spermatophyta</taxon>
        <taxon>Magnoliopsida</taxon>
        <taxon>eudicotyledons</taxon>
        <taxon>Gunneridae</taxon>
        <taxon>Pentapetalae</taxon>
        <taxon>rosids</taxon>
        <taxon>fabids</taxon>
        <taxon>Fabales</taxon>
        <taxon>Fabaceae</taxon>
        <taxon>Papilionoideae</taxon>
        <taxon>50 kb inversion clade</taxon>
        <taxon>NPAAA clade</taxon>
        <taxon>indigoferoid/millettioid clade</taxon>
        <taxon>Phaseoleae</taxon>
        <taxon>Canavalia</taxon>
    </lineage>
</organism>
<proteinExistence type="predicted"/>
<dbReference type="EMBL" id="JAYMYQ010000004">
    <property type="protein sequence ID" value="KAK7338699.1"/>
    <property type="molecule type" value="Genomic_DNA"/>
</dbReference>
<name>A0AAN9LMI3_CANGL</name>